<sequence>MSHNENFKEQSSKRHLAIAIVALVSFPLLPMLMGWYTFLA</sequence>
<dbReference type="RefSeq" id="WP_284296373.1">
    <property type="nucleotide sequence ID" value="NZ_BSSV01000001.1"/>
</dbReference>
<comment type="caution">
    <text evidence="2">The sequence shown here is derived from an EMBL/GenBank/DDBJ whole genome shotgun (WGS) entry which is preliminary data.</text>
</comment>
<keyword evidence="1" id="KW-0812">Transmembrane</keyword>
<dbReference type="EMBL" id="BSSV01000001">
    <property type="protein sequence ID" value="GLX84756.1"/>
    <property type="molecule type" value="Genomic_DNA"/>
</dbReference>
<keyword evidence="1" id="KW-0472">Membrane</keyword>
<accession>A0ABQ6HE39</accession>
<evidence type="ECO:0000313" key="3">
    <source>
        <dbReference type="Proteomes" id="UP001157134"/>
    </source>
</evidence>
<evidence type="ECO:0000256" key="1">
    <source>
        <dbReference type="SAM" id="Phobius"/>
    </source>
</evidence>
<reference evidence="2 3" key="1">
    <citation type="submission" date="2023-03" db="EMBL/GenBank/DDBJ databases">
        <title>Thalassotalea loyana LMG 22536T draft genome sequence.</title>
        <authorList>
            <person name="Sawabe T."/>
        </authorList>
    </citation>
    <scope>NUCLEOTIDE SEQUENCE [LARGE SCALE GENOMIC DNA]</scope>
    <source>
        <strain evidence="2 3">LMG 22536</strain>
    </source>
</reference>
<gene>
    <name evidence="2" type="ORF">tloyanaT_10080</name>
</gene>
<dbReference type="Proteomes" id="UP001157134">
    <property type="component" value="Unassembled WGS sequence"/>
</dbReference>
<evidence type="ECO:0000313" key="2">
    <source>
        <dbReference type="EMBL" id="GLX84756.1"/>
    </source>
</evidence>
<evidence type="ECO:0008006" key="4">
    <source>
        <dbReference type="Google" id="ProtNLM"/>
    </source>
</evidence>
<protein>
    <recommendedName>
        <fullName evidence="4">Nitrate reductase</fullName>
    </recommendedName>
</protein>
<name>A0ABQ6HE39_9GAMM</name>
<organism evidence="2 3">
    <name type="scientific">Thalassotalea loyana</name>
    <dbReference type="NCBI Taxonomy" id="280483"/>
    <lineage>
        <taxon>Bacteria</taxon>
        <taxon>Pseudomonadati</taxon>
        <taxon>Pseudomonadota</taxon>
        <taxon>Gammaproteobacteria</taxon>
        <taxon>Alteromonadales</taxon>
        <taxon>Colwelliaceae</taxon>
        <taxon>Thalassotalea</taxon>
    </lineage>
</organism>
<keyword evidence="3" id="KW-1185">Reference proteome</keyword>
<keyword evidence="1" id="KW-1133">Transmembrane helix</keyword>
<feature type="transmembrane region" description="Helical" evidence="1">
    <location>
        <begin position="16"/>
        <end position="38"/>
    </location>
</feature>
<proteinExistence type="predicted"/>